<protein>
    <submittedName>
        <fullName evidence="2">Uncharacterized protein</fullName>
    </submittedName>
</protein>
<sequence length="166" mass="17804">MQVQPRQAPLSLPRHPRRRSRPAPRAPVQPQGPTSGPAVPGSPGPSRRCDPSAADNARRSPVGPPSPLGRSTASRSRRPFTQGLDRSARLHTGADSGSLRHRPRADSPPAGPRQAAPTPLLSRLRARISLGCLPVSDFLWLFRFWSCSARRPTGGPLGYRYGCGSA</sequence>
<evidence type="ECO:0000313" key="3">
    <source>
        <dbReference type="Proteomes" id="UP001066276"/>
    </source>
</evidence>
<gene>
    <name evidence="2" type="ORF">NDU88_004141</name>
</gene>
<evidence type="ECO:0000256" key="1">
    <source>
        <dbReference type="SAM" id="MobiDB-lite"/>
    </source>
</evidence>
<accession>A0AAV7MSM2</accession>
<feature type="region of interest" description="Disordered" evidence="1">
    <location>
        <begin position="1"/>
        <end position="118"/>
    </location>
</feature>
<comment type="caution">
    <text evidence="2">The sequence shown here is derived from an EMBL/GenBank/DDBJ whole genome shotgun (WGS) entry which is preliminary data.</text>
</comment>
<organism evidence="2 3">
    <name type="scientific">Pleurodeles waltl</name>
    <name type="common">Iberian ribbed newt</name>
    <dbReference type="NCBI Taxonomy" id="8319"/>
    <lineage>
        <taxon>Eukaryota</taxon>
        <taxon>Metazoa</taxon>
        <taxon>Chordata</taxon>
        <taxon>Craniata</taxon>
        <taxon>Vertebrata</taxon>
        <taxon>Euteleostomi</taxon>
        <taxon>Amphibia</taxon>
        <taxon>Batrachia</taxon>
        <taxon>Caudata</taxon>
        <taxon>Salamandroidea</taxon>
        <taxon>Salamandridae</taxon>
        <taxon>Pleurodelinae</taxon>
        <taxon>Pleurodeles</taxon>
    </lineage>
</organism>
<evidence type="ECO:0000313" key="2">
    <source>
        <dbReference type="EMBL" id="KAJ1106741.1"/>
    </source>
</evidence>
<keyword evidence="3" id="KW-1185">Reference proteome</keyword>
<feature type="compositionally biased region" description="Low complexity" evidence="1">
    <location>
        <begin position="32"/>
        <end position="46"/>
    </location>
</feature>
<reference evidence="2" key="1">
    <citation type="journal article" date="2022" name="bioRxiv">
        <title>Sequencing and chromosome-scale assembly of the giantPleurodeles waltlgenome.</title>
        <authorList>
            <person name="Brown T."/>
            <person name="Elewa A."/>
            <person name="Iarovenko S."/>
            <person name="Subramanian E."/>
            <person name="Araus A.J."/>
            <person name="Petzold A."/>
            <person name="Susuki M."/>
            <person name="Suzuki K.-i.T."/>
            <person name="Hayashi T."/>
            <person name="Toyoda A."/>
            <person name="Oliveira C."/>
            <person name="Osipova E."/>
            <person name="Leigh N.D."/>
            <person name="Simon A."/>
            <person name="Yun M.H."/>
        </authorList>
    </citation>
    <scope>NUCLEOTIDE SEQUENCE</scope>
    <source>
        <strain evidence="2">20211129_DDA</strain>
        <tissue evidence="2">Liver</tissue>
    </source>
</reference>
<dbReference type="AlphaFoldDB" id="A0AAV7MSM2"/>
<proteinExistence type="predicted"/>
<name>A0AAV7MSM2_PLEWA</name>
<dbReference type="EMBL" id="JANPWB010000013">
    <property type="protein sequence ID" value="KAJ1106741.1"/>
    <property type="molecule type" value="Genomic_DNA"/>
</dbReference>
<dbReference type="Proteomes" id="UP001066276">
    <property type="component" value="Chromosome 9"/>
</dbReference>